<dbReference type="EMBL" id="LAZR01001658">
    <property type="protein sequence ID" value="KKN41269.1"/>
    <property type="molecule type" value="Genomic_DNA"/>
</dbReference>
<protein>
    <submittedName>
        <fullName evidence="1">Uncharacterized protein</fullName>
    </submittedName>
</protein>
<gene>
    <name evidence="1" type="ORF">LCGC14_0725180</name>
</gene>
<evidence type="ECO:0000313" key="1">
    <source>
        <dbReference type="EMBL" id="KKN41269.1"/>
    </source>
</evidence>
<dbReference type="AlphaFoldDB" id="A0A0F9QFJ3"/>
<accession>A0A0F9QFJ3</accession>
<reference evidence="1" key="1">
    <citation type="journal article" date="2015" name="Nature">
        <title>Complex archaea that bridge the gap between prokaryotes and eukaryotes.</title>
        <authorList>
            <person name="Spang A."/>
            <person name="Saw J.H."/>
            <person name="Jorgensen S.L."/>
            <person name="Zaremba-Niedzwiedzka K."/>
            <person name="Martijn J."/>
            <person name="Lind A.E."/>
            <person name="van Eijk R."/>
            <person name="Schleper C."/>
            <person name="Guy L."/>
            <person name="Ettema T.J."/>
        </authorList>
    </citation>
    <scope>NUCLEOTIDE SEQUENCE</scope>
</reference>
<name>A0A0F9QFJ3_9ZZZZ</name>
<comment type="caution">
    <text evidence="1">The sequence shown here is derived from an EMBL/GenBank/DDBJ whole genome shotgun (WGS) entry which is preliminary data.</text>
</comment>
<proteinExistence type="predicted"/>
<organism evidence="1">
    <name type="scientific">marine sediment metagenome</name>
    <dbReference type="NCBI Taxonomy" id="412755"/>
    <lineage>
        <taxon>unclassified sequences</taxon>
        <taxon>metagenomes</taxon>
        <taxon>ecological metagenomes</taxon>
    </lineage>
</organism>
<sequence length="160" mass="17921">MGLRRTPWSSYWLSLGGRGHEFLSRPPSVGLFVLAGVHCVGRLLSAVLARRLCHSGGMMIRRRFIYCKKLKKVVEVSVSNGAGPNRSASLHIVKEHFNPHLGQMIYSKGDQERKFKAAGFAPINDFPHCVEGVHQPKRKEVDVHDAIARAEGRLRERGEI</sequence>